<dbReference type="InterPro" id="IPR009631">
    <property type="entry name" value="CGLD27-like"/>
</dbReference>
<organism evidence="4">
    <name type="scientific">Asparagopsis taxiformis</name>
    <dbReference type="NCBI Taxonomy" id="260499"/>
    <lineage>
        <taxon>Eukaryota</taxon>
        <taxon>Rhodophyta</taxon>
        <taxon>Florideophyceae</taxon>
        <taxon>Rhodymeniophycidae</taxon>
        <taxon>Bonnemaisoniales</taxon>
        <taxon>Bonnemaisoniaceae</taxon>
        <taxon>Asparagopsis</taxon>
    </lineage>
</organism>
<evidence type="ECO:0000256" key="1">
    <source>
        <dbReference type="ARBA" id="ARBA00004474"/>
    </source>
</evidence>
<name>A0A1C9CC01_9FLOR</name>
<comment type="subcellular location">
    <subcellularLocation>
        <location evidence="1">Plastid</location>
    </subcellularLocation>
</comment>
<evidence type="ECO:0000256" key="3">
    <source>
        <dbReference type="SAM" id="Phobius"/>
    </source>
</evidence>
<feature type="transmembrane region" description="Helical" evidence="3">
    <location>
        <begin position="74"/>
        <end position="94"/>
    </location>
</feature>
<dbReference type="PANTHER" id="PTHR34214:SF3">
    <property type="entry name" value="PROTEIN CONSERVED IN THE GREEN LINEAGE AND DIATOMS 27, CHLOROPLASTIC"/>
    <property type="match status" value="1"/>
</dbReference>
<protein>
    <recommendedName>
        <fullName evidence="5">Ycf36</fullName>
    </recommendedName>
</protein>
<dbReference type="Pfam" id="PF06799">
    <property type="entry name" value="CGLD27-like"/>
    <property type="match status" value="1"/>
</dbReference>
<dbReference type="AlphaFoldDB" id="A0A1C9CC01"/>
<gene>
    <name evidence="4" type="primary">ycf36</name>
    <name evidence="4" type="ORF">Aspa_016</name>
</gene>
<dbReference type="PANTHER" id="PTHR34214">
    <property type="match status" value="1"/>
</dbReference>
<geneLocation type="plastid" evidence="4"/>
<dbReference type="EMBL" id="KX284717">
    <property type="protein sequence ID" value="AOM65895.1"/>
    <property type="molecule type" value="Genomic_DNA"/>
</dbReference>
<keyword evidence="3" id="KW-0472">Membrane</keyword>
<keyword evidence="3" id="KW-0812">Transmembrane</keyword>
<keyword evidence="2 4" id="KW-0934">Plastid</keyword>
<dbReference type="RefSeq" id="YP_009294412.1">
    <property type="nucleotide sequence ID" value="NC_031148.1"/>
</dbReference>
<accession>A0A1C9CC01</accession>
<dbReference type="GO" id="GO:0009536">
    <property type="term" value="C:plastid"/>
    <property type="evidence" value="ECO:0007669"/>
    <property type="project" value="UniProtKB-SubCell"/>
</dbReference>
<feature type="transmembrane region" description="Helical" evidence="3">
    <location>
        <begin position="146"/>
        <end position="166"/>
    </location>
</feature>
<evidence type="ECO:0000256" key="2">
    <source>
        <dbReference type="ARBA" id="ARBA00022640"/>
    </source>
</evidence>
<reference evidence="4" key="1">
    <citation type="journal article" date="2016" name="BMC Biol.">
        <title>Parallel evolution of highly conserved plastid genome architecture in red seaweeds and seed plants.</title>
        <authorList>
            <person name="Lee J."/>
            <person name="Cho C.H."/>
            <person name="Park S.I."/>
            <person name="Choi J.W."/>
            <person name="Song H.S."/>
            <person name="West J.A."/>
            <person name="Bhattacharya D."/>
            <person name="Yoon H.S."/>
        </authorList>
    </citation>
    <scope>NUCLEOTIDE SEQUENCE</scope>
</reference>
<proteinExistence type="predicted"/>
<dbReference type="GeneID" id="29070396"/>
<feature type="transmembrane region" description="Helical" evidence="3">
    <location>
        <begin position="39"/>
        <end position="62"/>
    </location>
</feature>
<evidence type="ECO:0000313" key="4">
    <source>
        <dbReference type="EMBL" id="AOM65895.1"/>
    </source>
</evidence>
<evidence type="ECO:0008006" key="5">
    <source>
        <dbReference type="Google" id="ProtNLM"/>
    </source>
</evidence>
<keyword evidence="3" id="KW-1133">Transmembrane helix</keyword>
<sequence>MFIPKDICPVPFDQLPVNEYNALKRSCFFSSVTFRIDRYCQVVIGLAIGLCIIFSPFTFFTIPYSHLFFRFKFLLLDLIIVNTILIIMLLRLYLGWSYVMKRLLSATVFYEESGWYDGQLWIKTPEIMTKDRLIGLYEINPLLKRINYTLIITLSLFFIECFLYYLL</sequence>